<protein>
    <submittedName>
        <fullName evidence="1">Uncharacterized protein</fullName>
    </submittedName>
</protein>
<gene>
    <name evidence="1" type="ORF">ACFFHM_12370</name>
</gene>
<dbReference type="Proteomes" id="UP001589838">
    <property type="component" value="Unassembled WGS sequence"/>
</dbReference>
<keyword evidence="2" id="KW-1185">Reference proteome</keyword>
<name>A0ABV6KD68_9BACI</name>
<dbReference type="RefSeq" id="WP_335958513.1">
    <property type="nucleotide sequence ID" value="NZ_JAXBLX010000002.1"/>
</dbReference>
<comment type="caution">
    <text evidence="1">The sequence shown here is derived from an EMBL/GenBank/DDBJ whole genome shotgun (WGS) entry which is preliminary data.</text>
</comment>
<reference evidence="1 2" key="1">
    <citation type="submission" date="2024-09" db="EMBL/GenBank/DDBJ databases">
        <authorList>
            <person name="Sun Q."/>
            <person name="Mori K."/>
        </authorList>
    </citation>
    <scope>NUCLEOTIDE SEQUENCE [LARGE SCALE GENOMIC DNA]</scope>
    <source>
        <strain evidence="1 2">NCAIM B.02610</strain>
    </source>
</reference>
<organism evidence="1 2">
    <name type="scientific">Halalkalibacter kiskunsagensis</name>
    <dbReference type="NCBI Taxonomy" id="1548599"/>
    <lineage>
        <taxon>Bacteria</taxon>
        <taxon>Bacillati</taxon>
        <taxon>Bacillota</taxon>
        <taxon>Bacilli</taxon>
        <taxon>Bacillales</taxon>
        <taxon>Bacillaceae</taxon>
        <taxon>Halalkalibacter</taxon>
    </lineage>
</organism>
<sequence>MILVCQKHVHDGIKMLKVPHIRKASFESPCRFCNQEARFEIYYFKYLAMA</sequence>
<accession>A0ABV6KD68</accession>
<proteinExistence type="predicted"/>
<dbReference type="EMBL" id="JBHLUX010000030">
    <property type="protein sequence ID" value="MFC0471258.1"/>
    <property type="molecule type" value="Genomic_DNA"/>
</dbReference>
<evidence type="ECO:0000313" key="2">
    <source>
        <dbReference type="Proteomes" id="UP001589838"/>
    </source>
</evidence>
<evidence type="ECO:0000313" key="1">
    <source>
        <dbReference type="EMBL" id="MFC0471258.1"/>
    </source>
</evidence>